<dbReference type="AlphaFoldDB" id="A0A2P6S6Z6"/>
<dbReference type="InterPro" id="IPR038630">
    <property type="entry name" value="L24e/L24_sf"/>
</dbReference>
<protein>
    <submittedName>
        <fullName evidence="4">Putative ribosomal protein L24e</fullName>
    </submittedName>
</protein>
<dbReference type="SUPFAM" id="SSF57716">
    <property type="entry name" value="Glucocorticoid receptor-like (DNA-binding domain)"/>
    <property type="match status" value="1"/>
</dbReference>
<comment type="similarity">
    <text evidence="1">Belongs to the eukaryotic ribosomal protein eL24 family.</text>
</comment>
<dbReference type="PROSITE" id="PS01073">
    <property type="entry name" value="RIBOSOMAL_L24E"/>
    <property type="match status" value="1"/>
</dbReference>
<accession>A0A2P6S6Z6</accession>
<keyword evidence="4" id="KW-0687">Ribonucleoprotein</keyword>
<dbReference type="GO" id="GO:0005840">
    <property type="term" value="C:ribosome"/>
    <property type="evidence" value="ECO:0007669"/>
    <property type="project" value="UniProtKB-KW"/>
</dbReference>
<dbReference type="EMBL" id="PDCK01000039">
    <property type="protein sequence ID" value="PRQ54456.1"/>
    <property type="molecule type" value="Genomic_DNA"/>
</dbReference>
<feature type="transmembrane region" description="Helical" evidence="2">
    <location>
        <begin position="41"/>
        <end position="61"/>
    </location>
</feature>
<dbReference type="InterPro" id="IPR000988">
    <property type="entry name" value="Ribosomal_eL24-rel_N"/>
</dbReference>
<dbReference type="InterPro" id="IPR023442">
    <property type="entry name" value="Ribosomal_eL24_CS"/>
</dbReference>
<evidence type="ECO:0000256" key="2">
    <source>
        <dbReference type="SAM" id="Phobius"/>
    </source>
</evidence>
<reference evidence="4 5" key="1">
    <citation type="journal article" date="2018" name="Nat. Genet.">
        <title>The Rosa genome provides new insights in the design of modern roses.</title>
        <authorList>
            <person name="Bendahmane M."/>
        </authorList>
    </citation>
    <scope>NUCLEOTIDE SEQUENCE [LARGE SCALE GENOMIC DNA]</scope>
    <source>
        <strain evidence="5">cv. Old Blush</strain>
    </source>
</reference>
<feature type="domain" description="Large ribosomal subunit protein eL24-related N-terminal" evidence="3">
    <location>
        <begin position="72"/>
        <end position="99"/>
    </location>
</feature>
<evidence type="ECO:0000256" key="1">
    <source>
        <dbReference type="ARBA" id="ARBA00005647"/>
    </source>
</evidence>
<keyword evidence="2" id="KW-0812">Transmembrane</keyword>
<gene>
    <name evidence="4" type="ORF">RchiOBHm_Chr1g0313771</name>
</gene>
<dbReference type="STRING" id="74649.A0A2P6S6Z6"/>
<name>A0A2P6S6Z6_ROSCH</name>
<keyword evidence="2" id="KW-0472">Membrane</keyword>
<evidence type="ECO:0000313" key="5">
    <source>
        <dbReference type="Proteomes" id="UP000238479"/>
    </source>
</evidence>
<comment type="caution">
    <text evidence="4">The sequence shown here is derived from an EMBL/GenBank/DDBJ whole genome shotgun (WGS) entry which is preliminary data.</text>
</comment>
<dbReference type="Gramene" id="PRQ54456">
    <property type="protein sequence ID" value="PRQ54456"/>
    <property type="gene ID" value="RchiOBHm_Chr1g0313771"/>
</dbReference>
<dbReference type="Gene3D" id="2.30.170.20">
    <property type="entry name" value="Ribosomal protein L24e"/>
    <property type="match status" value="1"/>
</dbReference>
<sequence>MQTIDSLLPLSLGPHHLLFSILLFFLIILPRFHLCPLSSNYFSSLLLLLIHFFFVFNYFSLIEPKQVAAMVLKTELCRFSGAEIYPGRGIRFIRSDSQVSCS</sequence>
<proteinExistence type="inferred from homology"/>
<organism evidence="4 5">
    <name type="scientific">Rosa chinensis</name>
    <name type="common">China rose</name>
    <dbReference type="NCBI Taxonomy" id="74649"/>
    <lineage>
        <taxon>Eukaryota</taxon>
        <taxon>Viridiplantae</taxon>
        <taxon>Streptophyta</taxon>
        <taxon>Embryophyta</taxon>
        <taxon>Tracheophyta</taxon>
        <taxon>Spermatophyta</taxon>
        <taxon>Magnoliopsida</taxon>
        <taxon>eudicotyledons</taxon>
        <taxon>Gunneridae</taxon>
        <taxon>Pentapetalae</taxon>
        <taxon>rosids</taxon>
        <taxon>fabids</taxon>
        <taxon>Rosales</taxon>
        <taxon>Rosaceae</taxon>
        <taxon>Rosoideae</taxon>
        <taxon>Rosoideae incertae sedis</taxon>
        <taxon>Rosa</taxon>
    </lineage>
</organism>
<dbReference type="Pfam" id="PF01246">
    <property type="entry name" value="Ribosomal_L24e"/>
    <property type="match status" value="1"/>
</dbReference>
<keyword evidence="5" id="KW-1185">Reference proteome</keyword>
<feature type="transmembrane region" description="Helical" evidence="2">
    <location>
        <begin position="7"/>
        <end position="29"/>
    </location>
</feature>
<evidence type="ECO:0000313" key="4">
    <source>
        <dbReference type="EMBL" id="PRQ54456.1"/>
    </source>
</evidence>
<dbReference type="Proteomes" id="UP000238479">
    <property type="component" value="Chromosome 1"/>
</dbReference>
<evidence type="ECO:0000259" key="3">
    <source>
        <dbReference type="Pfam" id="PF01246"/>
    </source>
</evidence>
<keyword evidence="4" id="KW-0689">Ribosomal protein</keyword>
<keyword evidence="2" id="KW-1133">Transmembrane helix</keyword>